<feature type="region of interest" description="Disordered" evidence="1">
    <location>
        <begin position="53"/>
        <end position="80"/>
    </location>
</feature>
<evidence type="ECO:0000313" key="3">
    <source>
        <dbReference type="Proteomes" id="UP000275078"/>
    </source>
</evidence>
<gene>
    <name evidence="2" type="ORF">BJ508DRAFT_325595</name>
</gene>
<protein>
    <submittedName>
        <fullName evidence="2">Uncharacterized protein</fullName>
    </submittedName>
</protein>
<dbReference type="EMBL" id="ML119672">
    <property type="protein sequence ID" value="RPA82324.1"/>
    <property type="molecule type" value="Genomic_DNA"/>
</dbReference>
<keyword evidence="3" id="KW-1185">Reference proteome</keyword>
<accession>A0A3N4IL36</accession>
<dbReference type="Proteomes" id="UP000275078">
    <property type="component" value="Unassembled WGS sequence"/>
</dbReference>
<evidence type="ECO:0000313" key="2">
    <source>
        <dbReference type="EMBL" id="RPA82324.1"/>
    </source>
</evidence>
<dbReference type="AlphaFoldDB" id="A0A3N4IL36"/>
<reference evidence="2 3" key="1">
    <citation type="journal article" date="2018" name="Nat. Ecol. Evol.">
        <title>Pezizomycetes genomes reveal the molecular basis of ectomycorrhizal truffle lifestyle.</title>
        <authorList>
            <person name="Murat C."/>
            <person name="Payen T."/>
            <person name="Noel B."/>
            <person name="Kuo A."/>
            <person name="Morin E."/>
            <person name="Chen J."/>
            <person name="Kohler A."/>
            <person name="Krizsan K."/>
            <person name="Balestrini R."/>
            <person name="Da Silva C."/>
            <person name="Montanini B."/>
            <person name="Hainaut M."/>
            <person name="Levati E."/>
            <person name="Barry K.W."/>
            <person name="Belfiori B."/>
            <person name="Cichocki N."/>
            <person name="Clum A."/>
            <person name="Dockter R.B."/>
            <person name="Fauchery L."/>
            <person name="Guy J."/>
            <person name="Iotti M."/>
            <person name="Le Tacon F."/>
            <person name="Lindquist E.A."/>
            <person name="Lipzen A."/>
            <person name="Malagnac F."/>
            <person name="Mello A."/>
            <person name="Molinier V."/>
            <person name="Miyauchi S."/>
            <person name="Poulain J."/>
            <person name="Riccioni C."/>
            <person name="Rubini A."/>
            <person name="Sitrit Y."/>
            <person name="Splivallo R."/>
            <person name="Traeger S."/>
            <person name="Wang M."/>
            <person name="Zifcakova L."/>
            <person name="Wipf D."/>
            <person name="Zambonelli A."/>
            <person name="Paolocci F."/>
            <person name="Nowrousian M."/>
            <person name="Ottonello S."/>
            <person name="Baldrian P."/>
            <person name="Spatafora J.W."/>
            <person name="Henrissat B."/>
            <person name="Nagy L.G."/>
            <person name="Aury J.M."/>
            <person name="Wincker P."/>
            <person name="Grigoriev I.V."/>
            <person name="Bonfante P."/>
            <person name="Martin F.M."/>
        </authorList>
    </citation>
    <scope>NUCLEOTIDE SEQUENCE [LARGE SCALE GENOMIC DNA]</scope>
    <source>
        <strain evidence="2 3">RN42</strain>
    </source>
</reference>
<name>A0A3N4IL36_ASCIM</name>
<evidence type="ECO:0000256" key="1">
    <source>
        <dbReference type="SAM" id="MobiDB-lite"/>
    </source>
</evidence>
<proteinExistence type="predicted"/>
<organism evidence="2 3">
    <name type="scientific">Ascobolus immersus RN42</name>
    <dbReference type="NCBI Taxonomy" id="1160509"/>
    <lineage>
        <taxon>Eukaryota</taxon>
        <taxon>Fungi</taxon>
        <taxon>Dikarya</taxon>
        <taxon>Ascomycota</taxon>
        <taxon>Pezizomycotina</taxon>
        <taxon>Pezizomycetes</taxon>
        <taxon>Pezizales</taxon>
        <taxon>Ascobolaceae</taxon>
        <taxon>Ascobolus</taxon>
    </lineage>
</organism>
<feature type="compositionally biased region" description="Low complexity" evidence="1">
    <location>
        <begin position="65"/>
        <end position="80"/>
    </location>
</feature>
<sequence>MTTLVFSQKAANHALFTQSVIGLSSPQMLGSTSTKAASQSARRLPLEAIQTTEISHTHDTQRLRSLPPSSSSNSTAILTSSDGPTIDIRLSEGKVVEMHDGSFLRIKKLIKRDYCFEDPETPCFLLSGPLFRRTRLLHCYSELGANKQPMPFRTLLNEVVMVCDEVVVPVEDIVWGEEPFKKLIVTNAEFPKFKNTGWDGWLVCRWKYCRAFGSLDQDGKDNCQAQVGGSEISGGIGEGSHKAEERPGCWAKISAEQADPCYKV</sequence>